<dbReference type="SUPFAM" id="SSF53098">
    <property type="entry name" value="Ribonuclease H-like"/>
    <property type="match status" value="1"/>
</dbReference>
<name>A0A8B6FIV3_MYTGA</name>
<dbReference type="GO" id="GO:0003676">
    <property type="term" value="F:nucleic acid binding"/>
    <property type="evidence" value="ECO:0007669"/>
    <property type="project" value="InterPro"/>
</dbReference>
<dbReference type="Gene3D" id="3.30.420.10">
    <property type="entry name" value="Ribonuclease H-like superfamily/Ribonuclease H"/>
    <property type="match status" value="1"/>
</dbReference>
<comment type="caution">
    <text evidence="1">The sequence shown here is derived from an EMBL/GenBank/DDBJ whole genome shotgun (WGS) entry which is preliminary data.</text>
</comment>
<gene>
    <name evidence="1" type="ORF">MGAL_10B022807</name>
</gene>
<dbReference type="AlphaFoldDB" id="A0A8B6FIV3"/>
<protein>
    <recommendedName>
        <fullName evidence="3">RNase H type-1 domain-containing protein</fullName>
    </recommendedName>
</protein>
<dbReference type="InterPro" id="IPR012337">
    <property type="entry name" value="RNaseH-like_sf"/>
</dbReference>
<dbReference type="EMBL" id="UYJE01007002">
    <property type="protein sequence ID" value="VDI50930.1"/>
    <property type="molecule type" value="Genomic_DNA"/>
</dbReference>
<sequence>MLQGKELKYNPNPKILGLTLDEKCNFNKHIDTVEQKAQKSLGIIRNIKGIAKVSTKILIQIYQSIVLSTMLYASSVWQINNNTHINKLNAFQRKGLALCLNQPTTASIEAIEVVAGILPLDLKREEADNYGKTIHDIKIGILALKSEGIIVSIEWTPGHADIQGNELADQLAKKAAQEAEKIQSIPVFTKQDIQKGAKDSVMVKWQNRWDTSDKGRRYYAFQQNVKNTLPKDKPSIEIFRITTSLRTGYCNLNFYKSTICPALIDKCSCGQVETVDHYLLDCENYEEAREKLRSALYFITAKLTLESEVLLATTENDNYKHHIEDIQHLLGVFIKDTGRITK</sequence>
<reference evidence="1" key="1">
    <citation type="submission" date="2018-11" db="EMBL/GenBank/DDBJ databases">
        <authorList>
            <person name="Alioto T."/>
            <person name="Alioto T."/>
        </authorList>
    </citation>
    <scope>NUCLEOTIDE SEQUENCE</scope>
</reference>
<evidence type="ECO:0000313" key="2">
    <source>
        <dbReference type="Proteomes" id="UP000596742"/>
    </source>
</evidence>
<accession>A0A8B6FIV3</accession>
<dbReference type="Proteomes" id="UP000596742">
    <property type="component" value="Unassembled WGS sequence"/>
</dbReference>
<dbReference type="InterPro" id="IPR036397">
    <property type="entry name" value="RNaseH_sf"/>
</dbReference>
<proteinExistence type="predicted"/>
<dbReference type="OrthoDB" id="7382669at2759"/>
<evidence type="ECO:0008006" key="3">
    <source>
        <dbReference type="Google" id="ProtNLM"/>
    </source>
</evidence>
<organism evidence="1 2">
    <name type="scientific">Mytilus galloprovincialis</name>
    <name type="common">Mediterranean mussel</name>
    <dbReference type="NCBI Taxonomy" id="29158"/>
    <lineage>
        <taxon>Eukaryota</taxon>
        <taxon>Metazoa</taxon>
        <taxon>Spiralia</taxon>
        <taxon>Lophotrochozoa</taxon>
        <taxon>Mollusca</taxon>
        <taxon>Bivalvia</taxon>
        <taxon>Autobranchia</taxon>
        <taxon>Pteriomorphia</taxon>
        <taxon>Mytilida</taxon>
        <taxon>Mytiloidea</taxon>
        <taxon>Mytilidae</taxon>
        <taxon>Mytilinae</taxon>
        <taxon>Mytilus</taxon>
    </lineage>
</organism>
<evidence type="ECO:0000313" key="1">
    <source>
        <dbReference type="EMBL" id="VDI50930.1"/>
    </source>
</evidence>
<keyword evidence="2" id="KW-1185">Reference proteome</keyword>